<sequence length="274" mass="29785">MKRLFTFLSCMLLTFLVVAAPALAGDYLIGDGDVLSISVWGVENLSSDVVVRPDGKISIPAAGDVEASGLSPTQLGKELEKKLSALVKKPLVTVTVNTVTNNRVYVSGGGVPAEVVQLPGRTSLFKFLCRFGDLTGADLKRAWLMRDGKRVPVAMDALFVDGDLSQDLVLQPEDILFIPPNEINKVYVVGAVKEPKFIIYRPGLKVLDAILEAGGFSDYADRSRVDVLRSNSARLGDKANAIEVNIKDLIDNRRFDLNLALKPGDYVTVKESMF</sequence>
<comment type="caution">
    <text evidence="5">The sequence shown here is derived from an EMBL/GenBank/DDBJ whole genome shotgun (WGS) entry which is preliminary data.</text>
</comment>
<feature type="domain" description="Polysaccharide export protein N-terminal" evidence="3">
    <location>
        <begin position="24"/>
        <end position="96"/>
    </location>
</feature>
<dbReference type="EMBL" id="NAAD01000001">
    <property type="protein sequence ID" value="ORJ63380.1"/>
    <property type="molecule type" value="Genomic_DNA"/>
</dbReference>
<dbReference type="InterPro" id="IPR003715">
    <property type="entry name" value="Poly_export_N"/>
</dbReference>
<dbReference type="PANTHER" id="PTHR33619">
    <property type="entry name" value="POLYSACCHARIDE EXPORT PROTEIN GFCE-RELATED"/>
    <property type="match status" value="1"/>
</dbReference>
<keyword evidence="6" id="KW-1185">Reference proteome</keyword>
<feature type="domain" description="Soluble ligand binding" evidence="4">
    <location>
        <begin position="185"/>
        <end position="229"/>
    </location>
</feature>
<dbReference type="GO" id="GO:0015159">
    <property type="term" value="F:polysaccharide transmembrane transporter activity"/>
    <property type="evidence" value="ECO:0007669"/>
    <property type="project" value="InterPro"/>
</dbReference>
<feature type="signal peptide" evidence="2">
    <location>
        <begin position="1"/>
        <end position="24"/>
    </location>
</feature>
<evidence type="ECO:0000256" key="1">
    <source>
        <dbReference type="ARBA" id="ARBA00022729"/>
    </source>
</evidence>
<reference evidence="5 6" key="1">
    <citation type="submission" date="2017-03" db="EMBL/GenBank/DDBJ databases">
        <title>Genome sequence of Geothermobacter sp. EPR-M, Deep-Sea Iron Reducer.</title>
        <authorList>
            <person name="Tully B."/>
            <person name="Savalia P."/>
            <person name="Abuyen K."/>
            <person name="Baughan C."/>
            <person name="Romero E."/>
            <person name="Ronkowski C."/>
            <person name="Torres B."/>
            <person name="Tremblay J."/>
            <person name="Trujillo A."/>
            <person name="Tyler M."/>
            <person name="Perez-Rodriguez I."/>
            <person name="Amend J."/>
        </authorList>
    </citation>
    <scope>NUCLEOTIDE SEQUENCE [LARGE SCALE GENOMIC DNA]</scope>
    <source>
        <strain evidence="5 6">EPR-M</strain>
    </source>
</reference>
<dbReference type="Pfam" id="PF02563">
    <property type="entry name" value="Poly_export"/>
    <property type="match status" value="1"/>
</dbReference>
<dbReference type="RefSeq" id="WP_085008409.1">
    <property type="nucleotide sequence ID" value="NZ_NAAD01000001.1"/>
</dbReference>
<dbReference type="InterPro" id="IPR019554">
    <property type="entry name" value="Soluble_ligand-bd"/>
</dbReference>
<keyword evidence="1 2" id="KW-0732">Signal</keyword>
<evidence type="ECO:0000256" key="2">
    <source>
        <dbReference type="SAM" id="SignalP"/>
    </source>
</evidence>
<gene>
    <name evidence="5" type="ORF">B5V00_00510</name>
</gene>
<dbReference type="PANTHER" id="PTHR33619:SF3">
    <property type="entry name" value="POLYSACCHARIDE EXPORT PROTEIN GFCE-RELATED"/>
    <property type="match status" value="1"/>
</dbReference>
<evidence type="ECO:0000259" key="3">
    <source>
        <dbReference type="Pfam" id="PF02563"/>
    </source>
</evidence>
<protein>
    <submittedName>
        <fullName evidence="5">Uncharacterized protein</fullName>
    </submittedName>
</protein>
<dbReference type="Pfam" id="PF10531">
    <property type="entry name" value="SLBB"/>
    <property type="match status" value="1"/>
</dbReference>
<evidence type="ECO:0000313" key="5">
    <source>
        <dbReference type="EMBL" id="ORJ63380.1"/>
    </source>
</evidence>
<accession>A0A1X0YDX2</accession>
<dbReference type="Proteomes" id="UP000193136">
    <property type="component" value="Unassembled WGS sequence"/>
</dbReference>
<dbReference type="STRING" id="1969733.B5V00_00510"/>
<evidence type="ECO:0000313" key="6">
    <source>
        <dbReference type="Proteomes" id="UP000193136"/>
    </source>
</evidence>
<proteinExistence type="predicted"/>
<dbReference type="AlphaFoldDB" id="A0A1X0YDX2"/>
<feature type="chain" id="PRO_5012936375" evidence="2">
    <location>
        <begin position="25"/>
        <end position="274"/>
    </location>
</feature>
<name>A0A1X0YDX2_9BACT</name>
<dbReference type="Gene3D" id="3.10.560.10">
    <property type="entry name" value="Outer membrane lipoprotein wza domain like"/>
    <property type="match status" value="1"/>
</dbReference>
<dbReference type="Gene3D" id="3.30.1950.10">
    <property type="entry name" value="wza like domain"/>
    <property type="match status" value="1"/>
</dbReference>
<organism evidence="5 6">
    <name type="scientific">Geothermobacter hydrogeniphilus</name>
    <dbReference type="NCBI Taxonomy" id="1969733"/>
    <lineage>
        <taxon>Bacteria</taxon>
        <taxon>Pseudomonadati</taxon>
        <taxon>Thermodesulfobacteriota</taxon>
        <taxon>Desulfuromonadia</taxon>
        <taxon>Desulfuromonadales</taxon>
        <taxon>Geothermobacteraceae</taxon>
        <taxon>Geothermobacter</taxon>
    </lineage>
</organism>
<evidence type="ECO:0000259" key="4">
    <source>
        <dbReference type="Pfam" id="PF10531"/>
    </source>
</evidence>
<dbReference type="InterPro" id="IPR049712">
    <property type="entry name" value="Poly_export"/>
</dbReference>